<dbReference type="Proteomes" id="UP000027446">
    <property type="component" value="Unassembled WGS sequence"/>
</dbReference>
<dbReference type="AlphaFoldDB" id="A0A069E7M3"/>
<dbReference type="PATRIC" id="fig|1280949.3.peg.2098"/>
<comment type="caution">
    <text evidence="1">The sequence shown here is derived from an EMBL/GenBank/DDBJ whole genome shotgun (WGS) entry which is preliminary data.</text>
</comment>
<gene>
    <name evidence="1" type="ORF">HAD_10255</name>
</gene>
<accession>A0A069E7M3</accession>
<dbReference type="eggNOG" id="ENOG5032IJ3">
    <property type="taxonomic scope" value="Bacteria"/>
</dbReference>
<proteinExistence type="predicted"/>
<keyword evidence="2" id="KW-1185">Reference proteome</keyword>
<evidence type="ECO:0000313" key="1">
    <source>
        <dbReference type="EMBL" id="KCZ86062.1"/>
    </source>
</evidence>
<name>A0A069E7M3_9PROT</name>
<organism evidence="1 2">
    <name type="scientific">Hyphomonas adhaerens MHS-3</name>
    <dbReference type="NCBI Taxonomy" id="1280949"/>
    <lineage>
        <taxon>Bacteria</taxon>
        <taxon>Pseudomonadati</taxon>
        <taxon>Pseudomonadota</taxon>
        <taxon>Alphaproteobacteria</taxon>
        <taxon>Hyphomonadales</taxon>
        <taxon>Hyphomonadaceae</taxon>
        <taxon>Hyphomonas</taxon>
    </lineage>
</organism>
<dbReference type="EMBL" id="ARYH01000001">
    <property type="protein sequence ID" value="KCZ86062.1"/>
    <property type="molecule type" value="Genomic_DNA"/>
</dbReference>
<sequence length="72" mass="8222">MSLTTDLHKDLVQVLLPLRTLLHAPRSTFANLVREVNAEAIDPVTDRFVANVDPTLVKKVFYIAQRKRKSHI</sequence>
<reference evidence="1 2" key="1">
    <citation type="journal article" date="2014" name="Antonie Van Leeuwenhoek">
        <title>Hyphomonas beringensis sp. nov. and Hyphomonas chukchiensis sp. nov., isolated from surface seawater of the Bering Sea and Chukchi Sea.</title>
        <authorList>
            <person name="Li C."/>
            <person name="Lai Q."/>
            <person name="Li G."/>
            <person name="Dong C."/>
            <person name="Wang J."/>
            <person name="Liao Y."/>
            <person name="Shao Z."/>
        </authorList>
    </citation>
    <scope>NUCLEOTIDE SEQUENCE [LARGE SCALE GENOMIC DNA]</scope>
    <source>
        <strain evidence="1 2">MHS-3</strain>
    </source>
</reference>
<evidence type="ECO:0000313" key="2">
    <source>
        <dbReference type="Proteomes" id="UP000027446"/>
    </source>
</evidence>
<protein>
    <submittedName>
        <fullName evidence="1">Uncharacterized protein</fullName>
    </submittedName>
</protein>